<evidence type="ECO:0000313" key="1">
    <source>
        <dbReference type="EMBL" id="KAI0084200.1"/>
    </source>
</evidence>
<dbReference type="Proteomes" id="UP001055072">
    <property type="component" value="Unassembled WGS sequence"/>
</dbReference>
<keyword evidence="2" id="KW-1185">Reference proteome</keyword>
<sequence length="197" mass="21662">MLNRSLPYFLEDRTGIVSRTTFDDIYDRLFLSIDPSSSSSTVTISSSPRRASSHTDSTQPRRLSSYAKEADSPSTAVTLHFGQRGTLGSVVFPDESVVPMASWLKKTGLFSGSLSRKFTASDGEEYRWVYQSATEHEWTLIHTQSNLTVAHYIPKPPHKTAYGTSGNVLTIYEVCGGVAVEILASLTVMRYIAANGL</sequence>
<gene>
    <name evidence="1" type="ORF">BDY19DRAFT_973641</name>
</gene>
<reference evidence="1" key="1">
    <citation type="journal article" date="2021" name="Environ. Microbiol.">
        <title>Gene family expansions and transcriptome signatures uncover fungal adaptations to wood decay.</title>
        <authorList>
            <person name="Hage H."/>
            <person name="Miyauchi S."/>
            <person name="Viragh M."/>
            <person name="Drula E."/>
            <person name="Min B."/>
            <person name="Chaduli D."/>
            <person name="Navarro D."/>
            <person name="Favel A."/>
            <person name="Norest M."/>
            <person name="Lesage-Meessen L."/>
            <person name="Balint B."/>
            <person name="Merenyi Z."/>
            <person name="de Eugenio L."/>
            <person name="Morin E."/>
            <person name="Martinez A.T."/>
            <person name="Baldrian P."/>
            <person name="Stursova M."/>
            <person name="Martinez M.J."/>
            <person name="Novotny C."/>
            <person name="Magnuson J.K."/>
            <person name="Spatafora J.W."/>
            <person name="Maurice S."/>
            <person name="Pangilinan J."/>
            <person name="Andreopoulos W."/>
            <person name="LaButti K."/>
            <person name="Hundley H."/>
            <person name="Na H."/>
            <person name="Kuo A."/>
            <person name="Barry K."/>
            <person name="Lipzen A."/>
            <person name="Henrissat B."/>
            <person name="Riley R."/>
            <person name="Ahrendt S."/>
            <person name="Nagy L.G."/>
            <person name="Grigoriev I.V."/>
            <person name="Martin F."/>
            <person name="Rosso M.N."/>
        </authorList>
    </citation>
    <scope>NUCLEOTIDE SEQUENCE</scope>
    <source>
        <strain evidence="1">CBS 384.51</strain>
    </source>
</reference>
<organism evidence="1 2">
    <name type="scientific">Irpex rosettiformis</name>
    <dbReference type="NCBI Taxonomy" id="378272"/>
    <lineage>
        <taxon>Eukaryota</taxon>
        <taxon>Fungi</taxon>
        <taxon>Dikarya</taxon>
        <taxon>Basidiomycota</taxon>
        <taxon>Agaricomycotina</taxon>
        <taxon>Agaricomycetes</taxon>
        <taxon>Polyporales</taxon>
        <taxon>Irpicaceae</taxon>
        <taxon>Irpex</taxon>
    </lineage>
</organism>
<dbReference type="EMBL" id="MU274946">
    <property type="protein sequence ID" value="KAI0084200.1"/>
    <property type="molecule type" value="Genomic_DNA"/>
</dbReference>
<proteinExistence type="predicted"/>
<protein>
    <submittedName>
        <fullName evidence="1">Uncharacterized protein</fullName>
    </submittedName>
</protein>
<accession>A0ACB8TQ92</accession>
<comment type="caution">
    <text evidence="1">The sequence shown here is derived from an EMBL/GenBank/DDBJ whole genome shotgun (WGS) entry which is preliminary data.</text>
</comment>
<evidence type="ECO:0000313" key="2">
    <source>
        <dbReference type="Proteomes" id="UP001055072"/>
    </source>
</evidence>
<name>A0ACB8TQ92_9APHY</name>